<dbReference type="AlphaFoldDB" id="A0A1R1XS43"/>
<dbReference type="EMBL" id="LSSN01002035">
    <property type="protein sequence ID" value="OMJ17487.1"/>
    <property type="molecule type" value="Genomic_DNA"/>
</dbReference>
<organism evidence="2 3">
    <name type="scientific">Smittium culicis</name>
    <dbReference type="NCBI Taxonomy" id="133412"/>
    <lineage>
        <taxon>Eukaryota</taxon>
        <taxon>Fungi</taxon>
        <taxon>Fungi incertae sedis</taxon>
        <taxon>Zoopagomycota</taxon>
        <taxon>Kickxellomycotina</taxon>
        <taxon>Harpellomycetes</taxon>
        <taxon>Harpellales</taxon>
        <taxon>Legeriomycetaceae</taxon>
        <taxon>Smittium</taxon>
    </lineage>
</organism>
<feature type="region of interest" description="Disordered" evidence="1">
    <location>
        <begin position="163"/>
        <end position="195"/>
    </location>
</feature>
<gene>
    <name evidence="2" type="ORF">AYI70_g5941</name>
</gene>
<dbReference type="OrthoDB" id="5661695at2759"/>
<sequence>MFVGYKQVVYFISISSSFRNVFCQPTKLNRQNNITKTYKQDDKLNEKIYDSRVYSTPISLADIEIIDKISDYTTHSNVNKHYDVPTTAILDNQSSVIPSKKATPVIYTTDFREADDSENDNKSMLDINHSFDSKSYYDGEKDAGEIESGKTNGIFSSKYDVNVNGSNQGDDTKIDRELAGNGDSNEDGHKVVNSEYDNIKESDNSEGYSLGDRYIGNDEIGHTIGYRGREHFGDKVDYDGYDLPQSNHKYEKGYTNNEKRDEFDNCDNYNVSGGYSRNCNNSEDKNNENGGKKLEVDEIKHWKIKINISNGSGINENGCNSGENYGNKRDDEQKFCQNESGDSIDKDIKENYEQDLNTQSSENENDKNQYGYKKESQLDSSDTNYDENKYSHGDSSNYSTNGDRKKLDNEDYRDENESDNDDVDKDQDSYGNAQNSTKNGKSDSKSYLVTGQDYNQSPTANKTANEIEETKTQVQAYQSPELVNSMMLDTPEINDSKDNEIYNIGSGKNDGFEDVSVKTIGYEEEVIASFNKDSTQVFTSYYTS</sequence>
<reference evidence="2 3" key="1">
    <citation type="submission" date="2017-01" db="EMBL/GenBank/DDBJ databases">
        <authorList>
            <person name="Mah S.A."/>
            <person name="Swanson W.J."/>
            <person name="Moy G.W."/>
            <person name="Vacquier V.D."/>
        </authorList>
    </citation>
    <scope>NUCLEOTIDE SEQUENCE [LARGE SCALE GENOMIC DNA]</scope>
    <source>
        <strain evidence="2 3">GSMNP</strain>
    </source>
</reference>
<feature type="compositionally biased region" description="Acidic residues" evidence="1">
    <location>
        <begin position="411"/>
        <end position="425"/>
    </location>
</feature>
<feature type="compositionally biased region" description="Low complexity" evidence="1">
    <location>
        <begin position="313"/>
        <end position="324"/>
    </location>
</feature>
<keyword evidence="3" id="KW-1185">Reference proteome</keyword>
<comment type="caution">
    <text evidence="2">The sequence shown here is derived from an EMBL/GenBank/DDBJ whole genome shotgun (WGS) entry which is preliminary data.</text>
</comment>
<name>A0A1R1XS43_9FUNG</name>
<feature type="region of interest" description="Disordered" evidence="1">
    <location>
        <begin position="313"/>
        <end position="460"/>
    </location>
</feature>
<feature type="compositionally biased region" description="Basic and acidic residues" evidence="1">
    <location>
        <begin position="186"/>
        <end position="195"/>
    </location>
</feature>
<feature type="compositionally biased region" description="Basic and acidic residues" evidence="1">
    <location>
        <begin position="343"/>
        <end position="352"/>
    </location>
</feature>
<feature type="compositionally biased region" description="Polar residues" evidence="1">
    <location>
        <begin position="430"/>
        <end position="460"/>
    </location>
</feature>
<evidence type="ECO:0000313" key="3">
    <source>
        <dbReference type="Proteomes" id="UP000187283"/>
    </source>
</evidence>
<evidence type="ECO:0000256" key="1">
    <source>
        <dbReference type="SAM" id="MobiDB-lite"/>
    </source>
</evidence>
<proteinExistence type="predicted"/>
<feature type="compositionally biased region" description="Basic and acidic residues" evidence="1">
    <location>
        <begin position="364"/>
        <end position="377"/>
    </location>
</feature>
<dbReference type="Proteomes" id="UP000187283">
    <property type="component" value="Unassembled WGS sequence"/>
</dbReference>
<accession>A0A1R1XS43</accession>
<protein>
    <submittedName>
        <fullName evidence="2">Uncharacterized protein</fullName>
    </submittedName>
</protein>
<evidence type="ECO:0000313" key="2">
    <source>
        <dbReference type="EMBL" id="OMJ17487.1"/>
    </source>
</evidence>